<dbReference type="InParanoid" id="A0A263D0M7"/>
<feature type="domain" description="PucR C-terminal helix-turn-helix" evidence="1">
    <location>
        <begin position="322"/>
        <end position="367"/>
    </location>
</feature>
<protein>
    <recommendedName>
        <fullName evidence="1">PucR C-terminal helix-turn-helix domain-containing protein</fullName>
    </recommendedName>
</protein>
<dbReference type="OrthoDB" id="3696674at2"/>
<dbReference type="PANTHER" id="PTHR33744:SF15">
    <property type="entry name" value="CARBOHYDRATE DIACID REGULATOR"/>
    <property type="match status" value="1"/>
</dbReference>
<evidence type="ECO:0000259" key="1">
    <source>
        <dbReference type="Pfam" id="PF13556"/>
    </source>
</evidence>
<keyword evidence="3" id="KW-1185">Reference proteome</keyword>
<dbReference type="Pfam" id="PF13556">
    <property type="entry name" value="HTH_30"/>
    <property type="match status" value="1"/>
</dbReference>
<dbReference type="InterPro" id="IPR025736">
    <property type="entry name" value="PucR_C-HTH_dom"/>
</dbReference>
<gene>
    <name evidence="2" type="ORF">CFN78_17765</name>
</gene>
<evidence type="ECO:0000313" key="3">
    <source>
        <dbReference type="Proteomes" id="UP000242444"/>
    </source>
</evidence>
<dbReference type="InterPro" id="IPR051448">
    <property type="entry name" value="CdaR-like_regulators"/>
</dbReference>
<accession>A0A263D0M7</accession>
<organism evidence="2 3">
    <name type="scientific">Amycolatopsis antarctica</name>
    <dbReference type="NCBI Taxonomy" id="1854586"/>
    <lineage>
        <taxon>Bacteria</taxon>
        <taxon>Bacillati</taxon>
        <taxon>Actinomycetota</taxon>
        <taxon>Actinomycetes</taxon>
        <taxon>Pseudonocardiales</taxon>
        <taxon>Pseudonocardiaceae</taxon>
        <taxon>Amycolatopsis</taxon>
    </lineage>
</organism>
<dbReference type="Gene3D" id="1.10.10.2840">
    <property type="entry name" value="PucR C-terminal helix-turn-helix domain"/>
    <property type="match status" value="1"/>
</dbReference>
<dbReference type="PANTHER" id="PTHR33744">
    <property type="entry name" value="CARBOHYDRATE DIACID REGULATOR"/>
    <property type="match status" value="1"/>
</dbReference>
<comment type="caution">
    <text evidence="2">The sequence shown here is derived from an EMBL/GenBank/DDBJ whole genome shotgun (WGS) entry which is preliminary data.</text>
</comment>
<reference evidence="2 3" key="1">
    <citation type="submission" date="2017-07" db="EMBL/GenBank/DDBJ databases">
        <title>Amycolatopsis antarcticus sp. nov., isolated from the surface of an Antarcticus brown macroalga.</title>
        <authorList>
            <person name="Wang J."/>
            <person name="Leiva S."/>
            <person name="Huang J."/>
            <person name="Huang Y."/>
        </authorList>
    </citation>
    <scope>NUCLEOTIDE SEQUENCE [LARGE SCALE GENOMIC DNA]</scope>
    <source>
        <strain evidence="2 3">AU-G6</strain>
    </source>
</reference>
<dbReference type="RefSeq" id="WP_094863939.1">
    <property type="nucleotide sequence ID" value="NZ_NKYE01000010.1"/>
</dbReference>
<proteinExistence type="predicted"/>
<dbReference type="AlphaFoldDB" id="A0A263D0M7"/>
<evidence type="ECO:0000313" key="2">
    <source>
        <dbReference type="EMBL" id="OZM71983.1"/>
    </source>
</evidence>
<dbReference type="EMBL" id="NKYE01000010">
    <property type="protein sequence ID" value="OZM71983.1"/>
    <property type="molecule type" value="Genomic_DNA"/>
</dbReference>
<sequence length="385" mass="40816">MNTTATLPRRLAGMRSAVVRDALARVQEQFPGLARLCTVDGQRMAGMAASVLRSGLRPLDAQVDRGWLGRCAELARWCAGHQVPLDDLVRAHRQATSTVLSAVWRSCGPGENPAARVLAGRLLADTKLVTKVVSDAYLGNLWLGMGDGAQRRHNTAALLAGTLPDNQPDAPGGYLVAVPAVPDAAPGEEPPIALTVEVEHRLRTVPGVLHLVSGHEVALVLPLTEPGNEARQRGERALAEAVGKLGGLAVTPAGCAYATTATRVPQAAGSARDLGRLAGPAPVDGPLVSTGDLLLERAFDRYDDLAARIRGQLDPLWGEVDLVETLRHLYDQDLDRTRTASALHIHRATLNHRLNRIRELTGIKPTGVVGIRLFSAALTLADGAA</sequence>
<dbReference type="InterPro" id="IPR042070">
    <property type="entry name" value="PucR_C-HTH_sf"/>
</dbReference>
<name>A0A263D0M7_9PSEU</name>
<dbReference type="Proteomes" id="UP000242444">
    <property type="component" value="Unassembled WGS sequence"/>
</dbReference>